<dbReference type="InterPro" id="IPR003695">
    <property type="entry name" value="Ppx_GppA_N"/>
</dbReference>
<dbReference type="SUPFAM" id="SSF53067">
    <property type="entry name" value="Actin-like ATPase domain"/>
    <property type="match status" value="2"/>
</dbReference>
<dbReference type="CDD" id="cd24053">
    <property type="entry name" value="ASKHA_NBD_EcPPX-GppA-like"/>
    <property type="match status" value="1"/>
</dbReference>
<proteinExistence type="predicted"/>
<dbReference type="PANTHER" id="PTHR30005:SF0">
    <property type="entry name" value="RETROGRADE REGULATION PROTEIN 2"/>
    <property type="match status" value="1"/>
</dbReference>
<dbReference type="InterPro" id="IPR043129">
    <property type="entry name" value="ATPase_NBD"/>
</dbReference>
<dbReference type="GO" id="GO:0016462">
    <property type="term" value="F:pyrophosphatase activity"/>
    <property type="evidence" value="ECO:0007669"/>
    <property type="project" value="TreeGrafter"/>
</dbReference>
<dbReference type="EMBL" id="CP101717">
    <property type="protein sequence ID" value="WLD58709.1"/>
    <property type="molecule type" value="Genomic_DNA"/>
</dbReference>
<sequence>MSDELYAAIDLGANSFHLVIMRRHDSNLVTVDGYREIVRLASGINPEHHQLRPEARRRALRCLNDIRQRLAQHSVQKVRVVGTSAFRTLRQNADFIKDAEQALGLPIEIVTGEEEARLIYLGATWGLPQSNRLVVDIGGGSTEIIIGHGGTTELAVSLDVGSASLSAAYFQANRITQAHLNKAREHVRRLLTKAIPAEQVPSSDLVAVGSSGTAKSLSWVMRSLHLSNGDITRSGLERVSPLLWQVQNIDQLSQVLNLNVRRTHVFPGGYAIMSEVFAYLNVEHMTISGRALREGMIVEMLQSA</sequence>
<accession>A0AB38YI15</accession>
<dbReference type="Gene3D" id="3.30.420.40">
    <property type="match status" value="1"/>
</dbReference>
<evidence type="ECO:0000313" key="2">
    <source>
        <dbReference type="EMBL" id="WLD58709.1"/>
    </source>
</evidence>
<gene>
    <name evidence="2" type="ORF">NFC81_02660</name>
</gene>
<dbReference type="InterPro" id="IPR050273">
    <property type="entry name" value="GppA/Ppx_hydrolase"/>
</dbReference>
<dbReference type="Gene3D" id="3.30.420.150">
    <property type="entry name" value="Exopolyphosphatase. Domain 2"/>
    <property type="match status" value="1"/>
</dbReference>
<dbReference type="AlphaFoldDB" id="A0AB38YI15"/>
<dbReference type="Pfam" id="PF02541">
    <property type="entry name" value="Ppx-GppA"/>
    <property type="match status" value="1"/>
</dbReference>
<dbReference type="PANTHER" id="PTHR30005">
    <property type="entry name" value="EXOPOLYPHOSPHATASE"/>
    <property type="match status" value="1"/>
</dbReference>
<feature type="domain" description="Ppx/GppA phosphatase N-terminal" evidence="1">
    <location>
        <begin position="19"/>
        <end position="303"/>
    </location>
</feature>
<name>A0AB38YI15_9GAMM</name>
<protein>
    <submittedName>
        <fullName evidence="2">Ppx/GppA family phosphatase</fullName>
    </submittedName>
</protein>
<dbReference type="RefSeq" id="WP_304995995.1">
    <property type="nucleotide sequence ID" value="NZ_CP101717.1"/>
</dbReference>
<evidence type="ECO:0000259" key="1">
    <source>
        <dbReference type="Pfam" id="PF02541"/>
    </source>
</evidence>
<organism evidence="2">
    <name type="scientific">Salinispirillum sp. LH 10-3-1</name>
    <dbReference type="NCBI Taxonomy" id="2952525"/>
    <lineage>
        <taxon>Bacteria</taxon>
        <taxon>Pseudomonadati</taxon>
        <taxon>Pseudomonadota</taxon>
        <taxon>Gammaproteobacteria</taxon>
        <taxon>Oceanospirillales</taxon>
        <taxon>Saccharospirillaceae</taxon>
        <taxon>Salinispirillum</taxon>
    </lineage>
</organism>
<reference evidence="2" key="1">
    <citation type="submission" date="2022-07" db="EMBL/GenBank/DDBJ databases">
        <title>Complete genome sequence of Salinispirillum sp. LH10-3-1 capable of multiple carbohydrate inversion isolated from a soda lake.</title>
        <authorList>
            <person name="Liu J."/>
            <person name="Zhai Y."/>
            <person name="Zhang H."/>
            <person name="Yang H."/>
            <person name="Qu J."/>
            <person name="Li J."/>
        </authorList>
    </citation>
    <scope>NUCLEOTIDE SEQUENCE</scope>
    <source>
        <strain evidence="2">LH 10-3-1</strain>
    </source>
</reference>